<feature type="region of interest" description="Disordered" evidence="1">
    <location>
        <begin position="81"/>
        <end position="111"/>
    </location>
</feature>
<feature type="compositionally biased region" description="Polar residues" evidence="1">
    <location>
        <begin position="869"/>
        <end position="894"/>
    </location>
</feature>
<feature type="compositionally biased region" description="Low complexity" evidence="1">
    <location>
        <begin position="747"/>
        <end position="759"/>
    </location>
</feature>
<evidence type="ECO:0000313" key="3">
    <source>
        <dbReference type="Proteomes" id="UP001142055"/>
    </source>
</evidence>
<feature type="compositionally biased region" description="Basic and acidic residues" evidence="1">
    <location>
        <begin position="85"/>
        <end position="99"/>
    </location>
</feature>
<evidence type="ECO:0000256" key="1">
    <source>
        <dbReference type="SAM" id="MobiDB-lite"/>
    </source>
</evidence>
<comment type="caution">
    <text evidence="2">The sequence shown here is derived from an EMBL/GenBank/DDBJ whole genome shotgun (WGS) entry which is preliminary data.</text>
</comment>
<organism evidence="2 3">
    <name type="scientific">Blomia tropicalis</name>
    <name type="common">Mite</name>
    <dbReference type="NCBI Taxonomy" id="40697"/>
    <lineage>
        <taxon>Eukaryota</taxon>
        <taxon>Metazoa</taxon>
        <taxon>Ecdysozoa</taxon>
        <taxon>Arthropoda</taxon>
        <taxon>Chelicerata</taxon>
        <taxon>Arachnida</taxon>
        <taxon>Acari</taxon>
        <taxon>Acariformes</taxon>
        <taxon>Sarcoptiformes</taxon>
        <taxon>Astigmata</taxon>
        <taxon>Glycyphagoidea</taxon>
        <taxon>Echimyopodidae</taxon>
        <taxon>Blomia</taxon>
    </lineage>
</organism>
<feature type="region of interest" description="Disordered" evidence="1">
    <location>
        <begin position="869"/>
        <end position="906"/>
    </location>
</feature>
<feature type="region of interest" description="Disordered" evidence="1">
    <location>
        <begin position="1"/>
        <end position="39"/>
    </location>
</feature>
<dbReference type="AlphaFoldDB" id="A0A9Q0RKQ3"/>
<keyword evidence="3" id="KW-1185">Reference proteome</keyword>
<dbReference type="OMA" id="QINMANI"/>
<gene>
    <name evidence="2" type="ORF">RDWZM_007723</name>
</gene>
<feature type="compositionally biased region" description="Low complexity" evidence="1">
    <location>
        <begin position="803"/>
        <end position="813"/>
    </location>
</feature>
<feature type="compositionally biased region" description="Polar residues" evidence="1">
    <location>
        <begin position="102"/>
        <end position="111"/>
    </location>
</feature>
<feature type="compositionally biased region" description="Polar residues" evidence="1">
    <location>
        <begin position="784"/>
        <end position="802"/>
    </location>
</feature>
<feature type="region of interest" description="Disordered" evidence="1">
    <location>
        <begin position="735"/>
        <end position="813"/>
    </location>
</feature>
<feature type="compositionally biased region" description="Low complexity" evidence="1">
    <location>
        <begin position="11"/>
        <end position="39"/>
    </location>
</feature>
<accession>A0A9Q0RKQ3</accession>
<reference evidence="2" key="1">
    <citation type="submission" date="2022-12" db="EMBL/GenBank/DDBJ databases">
        <title>Genome assemblies of Blomia tropicalis.</title>
        <authorList>
            <person name="Cui Y."/>
        </authorList>
    </citation>
    <scope>NUCLEOTIDE SEQUENCE</scope>
    <source>
        <tissue evidence="2">Adult mites</tissue>
    </source>
</reference>
<dbReference type="EMBL" id="JAPWDV010000003">
    <property type="protein sequence ID" value="KAJ6216566.1"/>
    <property type="molecule type" value="Genomic_DNA"/>
</dbReference>
<dbReference type="Proteomes" id="UP001142055">
    <property type="component" value="Chromosome 3"/>
</dbReference>
<proteinExistence type="predicted"/>
<name>A0A9Q0RKQ3_BLOTA</name>
<evidence type="ECO:0000313" key="2">
    <source>
        <dbReference type="EMBL" id="KAJ6216566.1"/>
    </source>
</evidence>
<protein>
    <submittedName>
        <fullName evidence="2">Uncharacterized protein</fullName>
    </submittedName>
</protein>
<sequence length="970" mass="109611">MNKKYRINEFSGNSNDNSNNGHHGIRSPSSLSLTSSSTSINHQSVPDRFSLANNNILNVINNSSSDSVQFAPNLNVISTNNDNFNWRDDADGSEKEEIRPNVGTNNSDLQQSQSKTFCKPCTTNSNLLNHQLFANMGEIRVPPLNNNRSDLFSASHNKNIEINLKEKQLRDTELYINRIEDLLVSFKNLFKFPNDNNHNDENVIDEDANINSLNHRRSSHNVPKMTNNTINALQTSNSRVSNQFASHSNFHTVPKNSHTPNGLFFNDDKITRNNKNIRKLSNSRTMCDPGDSVNNYNMLNGTMPENDIDSEPLFNDDRIDYFYRLINAQISGLRKRLEQLSSLNDMKENDPIPNMPNFSDYMSQSQSHLQPQDQTFEDFMQCFDNENCFMPTEVNENIVEDHSGFANMRMINQQIYQLLMLQNYQINQQHQLIQLWINSQQKWFNRSFQNQTNSIPFKFESSNRNSTINSYYKDCVSRNNKQSYLFPSHITLNNETAPRNRANNFWDNFRSQSHQNKLQTNRENVHRQFNGRYHINGNNCSNSCSNIGPCNKNSRSQSFTEFSNGRKVSNQTNFYNKDAHNSMPYYSEKKLNINNSCNSLHQQFNKLLSVSNKMADSSGNHGANTSKFNMSNLVGNINGVDVVADSLQEEYVNDDDHDSIDLEETSFIDQSSLANELPSTNLVNQNTPTTIPNFHMDKCNFQVPLTISPHTGAIRKKPIYDSNFKFAATDNQKLSMQHHTQGDNKNDSNSNTNANTNENVRPLMPAEGRSSEPNPVLTVMTKPKVSNSTQKYSTRPPTTGAGNDSNQLNMNVNNNVDDHEQLEESCNNDGHSDSNDSIELSPISTLLNEDSIKPNSSFISASLNVSNANRHGHGSSMSHLVTSNKPESSKSSGEINVHNDNGDGDDDLFNGMNGRILRVNGHMAHANGDNDDDDELDDDKDADIRLRQLTGNAVEVRSNVRLSGDGEQGL</sequence>